<name>A0A316YSW8_9BASI</name>
<organism evidence="3 4">
    <name type="scientific">Acaromyces ingoldii</name>
    <dbReference type="NCBI Taxonomy" id="215250"/>
    <lineage>
        <taxon>Eukaryota</taxon>
        <taxon>Fungi</taxon>
        <taxon>Dikarya</taxon>
        <taxon>Basidiomycota</taxon>
        <taxon>Ustilaginomycotina</taxon>
        <taxon>Exobasidiomycetes</taxon>
        <taxon>Exobasidiales</taxon>
        <taxon>Cryptobasidiaceae</taxon>
        <taxon>Acaromyces</taxon>
    </lineage>
</organism>
<dbReference type="EMBL" id="KZ819635">
    <property type="protein sequence ID" value="PWN92212.1"/>
    <property type="molecule type" value="Genomic_DNA"/>
</dbReference>
<protein>
    <submittedName>
        <fullName evidence="3">Actin depolymerizing protein</fullName>
    </submittedName>
</protein>
<dbReference type="PRINTS" id="PR00597">
    <property type="entry name" value="GELSOLIN"/>
</dbReference>
<evidence type="ECO:0000313" key="3">
    <source>
        <dbReference type="EMBL" id="PWN92212.1"/>
    </source>
</evidence>
<dbReference type="GO" id="GO:0051015">
    <property type="term" value="F:actin filament binding"/>
    <property type="evidence" value="ECO:0007669"/>
    <property type="project" value="InterPro"/>
</dbReference>
<keyword evidence="4" id="KW-1185">Reference proteome</keyword>
<evidence type="ECO:0000313" key="4">
    <source>
        <dbReference type="Proteomes" id="UP000245768"/>
    </source>
</evidence>
<dbReference type="GO" id="GO:0051014">
    <property type="term" value="P:actin filament severing"/>
    <property type="evidence" value="ECO:0007669"/>
    <property type="project" value="TreeGrafter"/>
</dbReference>
<dbReference type="SUPFAM" id="SSF55753">
    <property type="entry name" value="Actin depolymerizing proteins"/>
    <property type="match status" value="3"/>
</dbReference>
<dbReference type="RefSeq" id="XP_025379410.1">
    <property type="nucleotide sequence ID" value="XM_025523491.1"/>
</dbReference>
<dbReference type="GO" id="GO:0015629">
    <property type="term" value="C:actin cytoskeleton"/>
    <property type="evidence" value="ECO:0007669"/>
    <property type="project" value="TreeGrafter"/>
</dbReference>
<dbReference type="GeneID" id="37045407"/>
<dbReference type="GO" id="GO:0008154">
    <property type="term" value="P:actin polymerization or depolymerization"/>
    <property type="evidence" value="ECO:0007669"/>
    <property type="project" value="TreeGrafter"/>
</dbReference>
<dbReference type="InterPro" id="IPR029006">
    <property type="entry name" value="ADF-H/Gelsolin-like_dom_sf"/>
</dbReference>
<dbReference type="Pfam" id="PF00626">
    <property type="entry name" value="Gelsolin"/>
    <property type="match status" value="3"/>
</dbReference>
<dbReference type="Gene3D" id="3.40.20.10">
    <property type="entry name" value="Severin"/>
    <property type="match status" value="3"/>
</dbReference>
<dbReference type="GO" id="GO:0051016">
    <property type="term" value="P:barbed-end actin filament capping"/>
    <property type="evidence" value="ECO:0007669"/>
    <property type="project" value="TreeGrafter"/>
</dbReference>
<feature type="domain" description="Gelsolin-like" evidence="2">
    <location>
        <begin position="195"/>
        <end position="245"/>
    </location>
</feature>
<evidence type="ECO:0000256" key="1">
    <source>
        <dbReference type="SAM" id="MobiDB-lite"/>
    </source>
</evidence>
<dbReference type="InParanoid" id="A0A316YSW8"/>
<sequence length="404" mass="45363">MTTPHEGLTHLKTYDVKDSNVELIGSDLDHKVKYKSASTEPAWNNGTIGKVDGLFVWRIEDFQVVPWPRQRVGDFYEGDSYIVLRSYKVGQQEELSHDIFFWLGSKTSQDEAGTAAYKTVELDEFLKGAATQHRELQAQPSSDFLRLFPRITILSGGVRSGFTHVEAKKPESVLRLFRVVKAPQGQTPSGRTATMVYEVEPTWKSLDEDDVFIIDQGEKIWVWQGRKCSPIEKAKAAEVVHDMTLEKKIDTEVLAQTDSRSHLIIEQLGGDVNTPPITTSQTPHPTSATSALASDSALRRPRRLYRLSDASGQLLFDLVRNGNEIQRSDLDGNDVFLLDTGLHIWVWQGSQASKAEKSMWIKVGQAYVRSLEDQQVEAQAHLTPLATVKQGKEPAAFWKDLEAK</sequence>
<feature type="compositionally biased region" description="Polar residues" evidence="1">
    <location>
        <begin position="275"/>
        <end position="284"/>
    </location>
</feature>
<dbReference type="InterPro" id="IPR007122">
    <property type="entry name" value="Villin/Gelsolin"/>
</dbReference>
<dbReference type="GO" id="GO:0005737">
    <property type="term" value="C:cytoplasm"/>
    <property type="evidence" value="ECO:0007669"/>
    <property type="project" value="TreeGrafter"/>
</dbReference>
<feature type="compositionally biased region" description="Low complexity" evidence="1">
    <location>
        <begin position="285"/>
        <end position="295"/>
    </location>
</feature>
<accession>A0A316YSW8</accession>
<gene>
    <name evidence="3" type="ORF">FA10DRAFT_278819</name>
</gene>
<feature type="domain" description="Gelsolin-like" evidence="2">
    <location>
        <begin position="64"/>
        <end position="144"/>
    </location>
</feature>
<dbReference type="SMART" id="SM00262">
    <property type="entry name" value="GEL"/>
    <property type="match status" value="3"/>
</dbReference>
<evidence type="ECO:0000259" key="2">
    <source>
        <dbReference type="Pfam" id="PF00626"/>
    </source>
</evidence>
<proteinExistence type="predicted"/>
<feature type="domain" description="Gelsolin-like" evidence="2">
    <location>
        <begin position="327"/>
        <end position="398"/>
    </location>
</feature>
<dbReference type="OrthoDB" id="6375767at2759"/>
<reference evidence="3 4" key="1">
    <citation type="journal article" date="2018" name="Mol. Biol. Evol.">
        <title>Broad Genomic Sampling Reveals a Smut Pathogenic Ancestry of the Fungal Clade Ustilaginomycotina.</title>
        <authorList>
            <person name="Kijpornyongpan T."/>
            <person name="Mondo S.J."/>
            <person name="Barry K."/>
            <person name="Sandor L."/>
            <person name="Lee J."/>
            <person name="Lipzen A."/>
            <person name="Pangilinan J."/>
            <person name="LaButti K."/>
            <person name="Hainaut M."/>
            <person name="Henrissat B."/>
            <person name="Grigoriev I.V."/>
            <person name="Spatafora J.W."/>
            <person name="Aime M.C."/>
        </authorList>
    </citation>
    <scope>NUCLEOTIDE SEQUENCE [LARGE SCALE GENOMIC DNA]</scope>
    <source>
        <strain evidence="3 4">MCA 4198</strain>
    </source>
</reference>
<dbReference type="AlphaFoldDB" id="A0A316YSW8"/>
<feature type="region of interest" description="Disordered" evidence="1">
    <location>
        <begin position="272"/>
        <end position="295"/>
    </location>
</feature>
<dbReference type="Proteomes" id="UP000245768">
    <property type="component" value="Unassembled WGS sequence"/>
</dbReference>
<dbReference type="GO" id="GO:0005546">
    <property type="term" value="F:phosphatidylinositol-4,5-bisphosphate binding"/>
    <property type="evidence" value="ECO:0007669"/>
    <property type="project" value="TreeGrafter"/>
</dbReference>
<dbReference type="PANTHER" id="PTHR11977:SF130">
    <property type="entry name" value="SEVERIN"/>
    <property type="match status" value="1"/>
</dbReference>
<dbReference type="PANTHER" id="PTHR11977">
    <property type="entry name" value="VILLIN"/>
    <property type="match status" value="1"/>
</dbReference>
<dbReference type="InterPro" id="IPR007123">
    <property type="entry name" value="Gelsolin-like_dom"/>
</dbReference>
<dbReference type="STRING" id="215250.A0A316YSW8"/>
<dbReference type="CDD" id="cd11290">
    <property type="entry name" value="gelsolin_S1_like"/>
    <property type="match status" value="1"/>
</dbReference>